<dbReference type="OrthoDB" id="5413466at2759"/>
<evidence type="ECO:0000256" key="10">
    <source>
        <dbReference type="ARBA" id="ARBA00023161"/>
    </source>
</evidence>
<feature type="compositionally biased region" description="Basic and acidic residues" evidence="13">
    <location>
        <begin position="276"/>
        <end position="287"/>
    </location>
</feature>
<evidence type="ECO:0000313" key="15">
    <source>
        <dbReference type="EMBL" id="RMX89893.1"/>
    </source>
</evidence>
<dbReference type="GO" id="GO:0035145">
    <property type="term" value="C:exon-exon junction complex"/>
    <property type="evidence" value="ECO:0007669"/>
    <property type="project" value="InterPro"/>
</dbReference>
<feature type="compositionally biased region" description="Basic and acidic residues" evidence="13">
    <location>
        <begin position="179"/>
        <end position="193"/>
    </location>
</feature>
<keyword evidence="11" id="KW-0508">mRNA splicing</keyword>
<feature type="region of interest" description="Disordered" evidence="13">
    <location>
        <begin position="149"/>
        <end position="287"/>
    </location>
</feature>
<accession>A0A3M6XGC9</accession>
<feature type="compositionally biased region" description="Low complexity" evidence="13">
    <location>
        <begin position="657"/>
        <end position="673"/>
    </location>
</feature>
<dbReference type="GO" id="GO:0000184">
    <property type="term" value="P:nuclear-transcribed mRNA catabolic process, nonsense-mediated decay"/>
    <property type="evidence" value="ECO:0007669"/>
    <property type="project" value="UniProtKB-KW"/>
</dbReference>
<name>A0A3M6XGC9_HORWE</name>
<keyword evidence="8" id="KW-0810">Translation regulation</keyword>
<dbReference type="GO" id="GO:0005737">
    <property type="term" value="C:cytoplasm"/>
    <property type="evidence" value="ECO:0007669"/>
    <property type="project" value="UniProtKB-SubCell"/>
</dbReference>
<gene>
    <name evidence="15" type="ORF">D0869_00524</name>
</gene>
<evidence type="ECO:0000256" key="2">
    <source>
        <dbReference type="ARBA" id="ARBA00004496"/>
    </source>
</evidence>
<organism evidence="15 16">
    <name type="scientific">Hortaea werneckii</name>
    <name type="common">Black yeast</name>
    <name type="synonym">Cladosporium werneckii</name>
    <dbReference type="NCBI Taxonomy" id="91943"/>
    <lineage>
        <taxon>Eukaryota</taxon>
        <taxon>Fungi</taxon>
        <taxon>Dikarya</taxon>
        <taxon>Ascomycota</taxon>
        <taxon>Pezizomycotina</taxon>
        <taxon>Dothideomycetes</taxon>
        <taxon>Dothideomycetidae</taxon>
        <taxon>Mycosphaerellales</taxon>
        <taxon>Teratosphaeriaceae</taxon>
        <taxon>Hortaea</taxon>
    </lineage>
</organism>
<keyword evidence="7" id="KW-0509">mRNA transport</keyword>
<feature type="compositionally biased region" description="Basic residues" evidence="13">
    <location>
        <begin position="86"/>
        <end position="96"/>
    </location>
</feature>
<comment type="similarity">
    <text evidence="3">Belongs to the CASC3 family.</text>
</comment>
<feature type="region of interest" description="Disordered" evidence="13">
    <location>
        <begin position="635"/>
        <end position="673"/>
    </location>
</feature>
<keyword evidence="9" id="KW-0694">RNA-binding</keyword>
<evidence type="ECO:0000256" key="13">
    <source>
        <dbReference type="SAM" id="MobiDB-lite"/>
    </source>
</evidence>
<comment type="subcellular location">
    <subcellularLocation>
        <location evidence="2">Cytoplasm</location>
    </subcellularLocation>
    <subcellularLocation>
        <location evidence="1">Nucleus</location>
    </subcellularLocation>
</comment>
<keyword evidence="12" id="KW-0539">Nucleus</keyword>
<dbReference type="GO" id="GO:0051028">
    <property type="term" value="P:mRNA transport"/>
    <property type="evidence" value="ECO:0007669"/>
    <property type="project" value="UniProtKB-KW"/>
</dbReference>
<evidence type="ECO:0000256" key="12">
    <source>
        <dbReference type="ARBA" id="ARBA00023242"/>
    </source>
</evidence>
<evidence type="ECO:0000256" key="6">
    <source>
        <dbReference type="ARBA" id="ARBA00022664"/>
    </source>
</evidence>
<evidence type="ECO:0000256" key="4">
    <source>
        <dbReference type="ARBA" id="ARBA00022448"/>
    </source>
</evidence>
<feature type="compositionally biased region" description="Polar residues" evidence="13">
    <location>
        <begin position="241"/>
        <end position="252"/>
    </location>
</feature>
<evidence type="ECO:0000256" key="5">
    <source>
        <dbReference type="ARBA" id="ARBA00022490"/>
    </source>
</evidence>
<dbReference type="GO" id="GO:0006417">
    <property type="term" value="P:regulation of translation"/>
    <property type="evidence" value="ECO:0007669"/>
    <property type="project" value="UniProtKB-KW"/>
</dbReference>
<keyword evidence="4" id="KW-0813">Transport</keyword>
<dbReference type="Proteomes" id="UP000281245">
    <property type="component" value="Unassembled WGS sequence"/>
</dbReference>
<dbReference type="AlphaFoldDB" id="A0A3M6XGC9"/>
<dbReference type="VEuPathDB" id="FungiDB:BTJ68_03817"/>
<dbReference type="GO" id="GO:0008380">
    <property type="term" value="P:RNA splicing"/>
    <property type="evidence" value="ECO:0007669"/>
    <property type="project" value="UniProtKB-KW"/>
</dbReference>
<feature type="compositionally biased region" description="Polar residues" evidence="13">
    <location>
        <begin position="106"/>
        <end position="117"/>
    </location>
</feature>
<evidence type="ECO:0000313" key="16">
    <source>
        <dbReference type="Proteomes" id="UP000281245"/>
    </source>
</evidence>
<reference evidence="15 16" key="1">
    <citation type="journal article" date="2018" name="BMC Genomics">
        <title>Genomic evidence for intraspecific hybridization in a clonal and extremely halotolerant yeast.</title>
        <authorList>
            <person name="Gostincar C."/>
            <person name="Stajich J.E."/>
            <person name="Zupancic J."/>
            <person name="Zalar P."/>
            <person name="Gunde-Cimerman N."/>
        </authorList>
    </citation>
    <scope>NUCLEOTIDE SEQUENCE [LARGE SCALE GENOMIC DNA]</scope>
    <source>
        <strain evidence="15 16">EXF-6656</strain>
    </source>
</reference>
<sequence>MYKVTKMAAGRTLRSLVSRRRRAGSEGEDEEGPVIVNDSQSEGSVLSDAEDDDVSSADDTSRRGASPIAVTSKSAGEVANGANPPKKPHNKTKGKKAKDQKVQPDASVQQPSPPAQASNFKAIADTEAMMKGLRIGQDDEQEAIDFEGAGQNGGAARANESELAPVVVNGSNDTPTQRQRRDHEDYRKKRDADPAFIPNRGNFFMHDTRGHSGGQPPVMRGGWPGRGRGRGRSNVGGPFSPANQMVQNQRAAQQPWKHDLHDTINEEPTNGPASAKRPESPRSRDVEDNARLFPKAPSANGQGQHRILSFSSTTLVGKVQIRVLLPGMNAPIAFSEVPWKNYIRLPNHRPPLRRDKPVRVSLPDRAPQYIFPSTDRSFIFIPRQNRPAQQGFQRGSYQRSVGGYGYSSRRTSMYGGSMYASSVAASRRSSMAAISRADAFSPTSFASAAGMGPASRPVVRLPHGTPNFSAVNTPSAPMSSHHTPVMQTYTYPLPQQPTFQGTPTSTVHQPRPQKAISVTGIESPALLQQQDSSTEPLPFQNQLPSHMEPQNYAHQQPYFSPRQQLSYSSQPQIGTPLSGIPEQAVHAPHFQAQNIPYGQPPYYPQYPAQQPYYYSPPGPNGYQQMPMYMPPQGYMIPQPMPPHPPHQPEHQQHHQHQGAQDQDAQHQQSQSGMVAQERNGMVFYVPQSEAQDQGQGYQPAEGFVPSYAMPGLPPPTPAPDANYYYPQTMYHGAHSQQ</sequence>
<dbReference type="GO" id="GO:0003729">
    <property type="term" value="F:mRNA binding"/>
    <property type="evidence" value="ECO:0007669"/>
    <property type="project" value="InterPro"/>
</dbReference>
<dbReference type="InterPro" id="IPR018545">
    <property type="entry name" value="Btz_dom"/>
</dbReference>
<keyword evidence="5" id="KW-0963">Cytoplasm</keyword>
<evidence type="ECO:0000256" key="8">
    <source>
        <dbReference type="ARBA" id="ARBA00022845"/>
    </source>
</evidence>
<comment type="caution">
    <text evidence="15">The sequence shown here is derived from an EMBL/GenBank/DDBJ whole genome shotgun (WGS) entry which is preliminary data.</text>
</comment>
<feature type="domain" description="Btz" evidence="14">
    <location>
        <begin position="162"/>
        <end position="286"/>
    </location>
</feature>
<keyword evidence="6" id="KW-0507">mRNA processing</keyword>
<feature type="region of interest" description="Disordered" evidence="13">
    <location>
        <begin position="1"/>
        <end position="117"/>
    </location>
</feature>
<dbReference type="Pfam" id="PF09405">
    <property type="entry name" value="Btz"/>
    <property type="match status" value="1"/>
</dbReference>
<proteinExistence type="inferred from homology"/>
<evidence type="ECO:0000256" key="1">
    <source>
        <dbReference type="ARBA" id="ARBA00004123"/>
    </source>
</evidence>
<evidence type="ECO:0000256" key="11">
    <source>
        <dbReference type="ARBA" id="ARBA00023187"/>
    </source>
</evidence>
<dbReference type="SMART" id="SM01044">
    <property type="entry name" value="Btz"/>
    <property type="match status" value="1"/>
</dbReference>
<protein>
    <recommendedName>
        <fullName evidence="14">Btz domain-containing protein</fullName>
    </recommendedName>
</protein>
<evidence type="ECO:0000259" key="14">
    <source>
        <dbReference type="SMART" id="SM01044"/>
    </source>
</evidence>
<evidence type="ECO:0000256" key="9">
    <source>
        <dbReference type="ARBA" id="ARBA00022884"/>
    </source>
</evidence>
<dbReference type="GO" id="GO:0006397">
    <property type="term" value="P:mRNA processing"/>
    <property type="evidence" value="ECO:0007669"/>
    <property type="project" value="UniProtKB-KW"/>
</dbReference>
<dbReference type="EMBL" id="QWIJ01000016">
    <property type="protein sequence ID" value="RMX89893.1"/>
    <property type="molecule type" value="Genomic_DNA"/>
</dbReference>
<keyword evidence="10" id="KW-0866">Nonsense-mediated mRNA decay</keyword>
<evidence type="ECO:0000256" key="7">
    <source>
        <dbReference type="ARBA" id="ARBA00022816"/>
    </source>
</evidence>
<evidence type="ECO:0000256" key="3">
    <source>
        <dbReference type="ARBA" id="ARBA00009548"/>
    </source>
</evidence>